<evidence type="ECO:0000256" key="4">
    <source>
        <dbReference type="ARBA" id="ARBA00023004"/>
    </source>
</evidence>
<evidence type="ECO:0000256" key="1">
    <source>
        <dbReference type="ARBA" id="ARBA00022485"/>
    </source>
</evidence>
<accession>A0A6G4TSX5</accession>
<dbReference type="InterPro" id="IPR039650">
    <property type="entry name" value="HdrA-like"/>
</dbReference>
<organism evidence="7 8">
    <name type="scientific">Streptomyces coryli</name>
    <dbReference type="NCBI Taxonomy" id="1128680"/>
    <lineage>
        <taxon>Bacteria</taxon>
        <taxon>Bacillati</taxon>
        <taxon>Actinomycetota</taxon>
        <taxon>Actinomycetes</taxon>
        <taxon>Kitasatosporales</taxon>
        <taxon>Streptomycetaceae</taxon>
        <taxon>Streptomyces</taxon>
    </lineage>
</organism>
<keyword evidence="3" id="KW-0560">Oxidoreductase</keyword>
<evidence type="ECO:0000313" key="8">
    <source>
        <dbReference type="Proteomes" id="UP000481583"/>
    </source>
</evidence>
<dbReference type="Pfam" id="PF12831">
    <property type="entry name" value="FAD_oxidored"/>
    <property type="match status" value="1"/>
</dbReference>
<dbReference type="EMBL" id="JAAKZV010000007">
    <property type="protein sequence ID" value="NGN62964.1"/>
    <property type="molecule type" value="Genomic_DNA"/>
</dbReference>
<dbReference type="SUPFAM" id="SSF51905">
    <property type="entry name" value="FAD/NAD(P)-binding domain"/>
    <property type="match status" value="1"/>
</dbReference>
<dbReference type="Proteomes" id="UP000481583">
    <property type="component" value="Unassembled WGS sequence"/>
</dbReference>
<sequence>MLIAAGAGTAAFALDGTLRTAAAAAPTDTDLVVYGGTSAGIAAAVQARRMGATVVLLEPGRHLGGLTTGGLGATDTGNGGAIGGIAGEFYRRIHAAYNGTPVTPDSPARYVFEPHVAAAVFAELLDEAGVPVVREARLASVEKRGNRLLRLITAGGTAYRGRMFIDATYEGDLMAKAGVAFTTGREGNAKYDETLNGVQHRTGHQFVHRVDPYVTPGSPSSGLLPGVSSAALAPNGTADDKIQAYNYRMCLTKAADRIRFPKPSGYEPMRYELLLRYIQAGWTGPFFTTTQMGGGKTDSNNNGAFSTDHIGFNYGYPLGSYAQRESIAVEHRTYQQGFMWFLANDPRVPESIRTSVGAWGLPADEFTGYGGWPPQLYVREARRMVSSYVMTEHECRGRVKVPDPVGLASYTMDSHNCQRLVVDGAARNEGDVQVGVPAPYGISYRSIVPVESQCANLLVPVALAASHIAYGSIRMEPVFMILAQSAATAARMAIDTNAPVQRVPYANLGTRLRADGQLLDWPPTVPGQVVVDNASPSGVTTDGVWTSSTSIPGYYGTDYLHDGNGNKGITRLRFRPDLPDAGTWTVALRWTADPNRASNVPVDVETSAGTTTKTVDQRTQGGQWVLLGSWDFTAGTGGSVLIRTDGTDGYVVADAVRFTPT</sequence>
<dbReference type="InterPro" id="IPR033803">
    <property type="entry name" value="CBD-like_Golvesin-Xly"/>
</dbReference>
<keyword evidence="8" id="KW-1185">Reference proteome</keyword>
<evidence type="ECO:0000313" key="7">
    <source>
        <dbReference type="EMBL" id="NGN62964.1"/>
    </source>
</evidence>
<protein>
    <submittedName>
        <fullName evidence="7">FAD-dependent oxidoreductase</fullName>
    </submittedName>
</protein>
<feature type="domain" description="Golvesin/Xly CBD-like" evidence="6">
    <location>
        <begin position="529"/>
        <end position="659"/>
    </location>
</feature>
<dbReference type="GO" id="GO:0051539">
    <property type="term" value="F:4 iron, 4 sulfur cluster binding"/>
    <property type="evidence" value="ECO:0007669"/>
    <property type="project" value="UniProtKB-KW"/>
</dbReference>
<reference evidence="7 8" key="1">
    <citation type="submission" date="2020-02" db="EMBL/GenBank/DDBJ databases">
        <title>Whole-genome analyses of novel actinobacteria.</title>
        <authorList>
            <person name="Sahin N."/>
        </authorList>
    </citation>
    <scope>NUCLEOTIDE SEQUENCE [LARGE SCALE GENOMIC DNA]</scope>
    <source>
        <strain evidence="7 8">A7024</strain>
    </source>
</reference>
<proteinExistence type="predicted"/>
<dbReference type="GO" id="GO:0016491">
    <property type="term" value="F:oxidoreductase activity"/>
    <property type="evidence" value="ECO:0007669"/>
    <property type="project" value="UniProtKB-KW"/>
</dbReference>
<dbReference type="GO" id="GO:0046872">
    <property type="term" value="F:metal ion binding"/>
    <property type="evidence" value="ECO:0007669"/>
    <property type="project" value="UniProtKB-KW"/>
</dbReference>
<evidence type="ECO:0000256" key="5">
    <source>
        <dbReference type="ARBA" id="ARBA00023014"/>
    </source>
</evidence>
<dbReference type="InterPro" id="IPR036188">
    <property type="entry name" value="FAD/NAD-bd_sf"/>
</dbReference>
<dbReference type="Pfam" id="PF25275">
    <property type="entry name" value="Golvesin_C"/>
    <property type="match status" value="1"/>
</dbReference>
<name>A0A6G4TSX5_9ACTN</name>
<evidence type="ECO:0000256" key="2">
    <source>
        <dbReference type="ARBA" id="ARBA00022723"/>
    </source>
</evidence>
<keyword evidence="4" id="KW-0408">Iron</keyword>
<keyword evidence="2" id="KW-0479">Metal-binding</keyword>
<dbReference type="AlphaFoldDB" id="A0A6G4TSX5"/>
<evidence type="ECO:0000256" key="3">
    <source>
        <dbReference type="ARBA" id="ARBA00023002"/>
    </source>
</evidence>
<gene>
    <name evidence="7" type="ORF">G5C51_03475</name>
</gene>
<dbReference type="PANTHER" id="PTHR43498:SF1">
    <property type="entry name" value="COB--COM HETERODISULFIDE REDUCTASE IRON-SULFUR SUBUNIT A"/>
    <property type="match status" value="1"/>
</dbReference>
<evidence type="ECO:0000259" key="6">
    <source>
        <dbReference type="Pfam" id="PF25275"/>
    </source>
</evidence>
<keyword evidence="5" id="KW-0411">Iron-sulfur</keyword>
<comment type="caution">
    <text evidence="7">The sequence shown here is derived from an EMBL/GenBank/DDBJ whole genome shotgun (WGS) entry which is preliminary data.</text>
</comment>
<keyword evidence="1" id="KW-0004">4Fe-4S</keyword>
<dbReference type="PANTHER" id="PTHR43498">
    <property type="entry name" value="FERREDOXIN:COB-COM HETERODISULFIDE REDUCTASE SUBUNIT A"/>
    <property type="match status" value="1"/>
</dbReference>
<dbReference type="Gene3D" id="3.50.50.60">
    <property type="entry name" value="FAD/NAD(P)-binding domain"/>
    <property type="match status" value="1"/>
</dbReference>
<dbReference type="CDD" id="cd14488">
    <property type="entry name" value="CBM6-CBM35-CBM36_like_2"/>
    <property type="match status" value="1"/>
</dbReference>